<gene>
    <name evidence="4" type="ORF">DMP06_05765</name>
    <name evidence="3" type="ORF">K8U77_04885</name>
</gene>
<dbReference type="Proteomes" id="UP000786989">
    <property type="component" value="Unassembled WGS sequence"/>
</dbReference>
<keyword evidence="1" id="KW-0732">Signal</keyword>
<evidence type="ECO:0000313" key="5">
    <source>
        <dbReference type="Proteomes" id="UP000269591"/>
    </source>
</evidence>
<proteinExistence type="predicted"/>
<reference evidence="3" key="3">
    <citation type="journal article" date="2021" name="PeerJ">
        <title>Extensive microbial diversity within the chicken gut microbiome revealed by metagenomics and culture.</title>
        <authorList>
            <person name="Gilroy R."/>
            <person name="Ravi A."/>
            <person name="Getino M."/>
            <person name="Pursley I."/>
            <person name="Horton D.L."/>
            <person name="Alikhan N.F."/>
            <person name="Baker D."/>
            <person name="Gharbi K."/>
            <person name="Hall N."/>
            <person name="Watson M."/>
            <person name="Adriaenssens E.M."/>
            <person name="Foster-Nyarko E."/>
            <person name="Jarju S."/>
            <person name="Secka A."/>
            <person name="Antonio M."/>
            <person name="Oren A."/>
            <person name="Chaudhuri R.R."/>
            <person name="La Ragione R."/>
            <person name="Hildebrand F."/>
            <person name="Pallen M.J."/>
        </authorList>
    </citation>
    <scope>NUCLEOTIDE SEQUENCE</scope>
    <source>
        <strain evidence="3">ChiGjej6B6-11269</strain>
    </source>
</reference>
<reference evidence="5" key="1">
    <citation type="submission" date="2018-05" db="EMBL/GenBank/DDBJ databases">
        <title>Genome Sequencing of selected type strains of the family Eggerthellaceae.</title>
        <authorList>
            <person name="Danylec N."/>
            <person name="Stoll D.A."/>
            <person name="Doetsch A."/>
            <person name="Huch M."/>
        </authorList>
    </citation>
    <scope>NUCLEOTIDE SEQUENCE [LARGE SCALE GENOMIC DNA]</scope>
    <source>
        <strain evidence="5">DSM 24851</strain>
    </source>
</reference>
<keyword evidence="5" id="KW-1185">Reference proteome</keyword>
<reference evidence="3" key="4">
    <citation type="submission" date="2021-09" db="EMBL/GenBank/DDBJ databases">
        <authorList>
            <person name="Gilroy R."/>
        </authorList>
    </citation>
    <scope>NUCLEOTIDE SEQUENCE</scope>
    <source>
        <strain evidence="3">ChiGjej6B6-11269</strain>
    </source>
</reference>
<dbReference type="EMBL" id="QIBX01000008">
    <property type="protein sequence ID" value="RNL40243.1"/>
    <property type="molecule type" value="Genomic_DNA"/>
</dbReference>
<evidence type="ECO:0000313" key="3">
    <source>
        <dbReference type="EMBL" id="HJF65438.1"/>
    </source>
</evidence>
<dbReference type="AlphaFoldDB" id="A0A3N0AZF8"/>
<evidence type="ECO:0000313" key="4">
    <source>
        <dbReference type="EMBL" id="RNL40243.1"/>
    </source>
</evidence>
<evidence type="ECO:0000256" key="1">
    <source>
        <dbReference type="SAM" id="SignalP"/>
    </source>
</evidence>
<feature type="domain" description="Oxidoreductase molybdopterin-binding" evidence="2">
    <location>
        <begin position="96"/>
        <end position="237"/>
    </location>
</feature>
<sequence>MSRKKNVVAALAAVTMTAMPAASAFAATVDDSASTASVGNASAVLVQASGQDIQTETQVEGTFTWDQGTITPNEVIKSVFQKASIALCDAASELTVADAEDWAISVSGDVQQAYSATLGELADESEGTMIMGCTCVSNGAGGPASINAQVTGVPLASIIARAMPAADANTVTLVSEDGYEASLPLSYVMSRSAVVTYEINGEDLSESVGGTNQLWIDSTAAKYFTRNIVEIKVTHEDVVPAAPGAEQAADGEYVNRPNAGITAVQ</sequence>
<dbReference type="Pfam" id="PF00174">
    <property type="entry name" value="Oxidored_molyb"/>
    <property type="match status" value="1"/>
</dbReference>
<dbReference type="Gene3D" id="3.90.420.10">
    <property type="entry name" value="Oxidoreductase, molybdopterin-binding domain"/>
    <property type="match status" value="1"/>
</dbReference>
<dbReference type="Proteomes" id="UP000269591">
    <property type="component" value="Unassembled WGS sequence"/>
</dbReference>
<dbReference type="OrthoDB" id="3172489at2"/>
<feature type="signal peptide" evidence="1">
    <location>
        <begin position="1"/>
        <end position="26"/>
    </location>
</feature>
<feature type="chain" id="PRO_5017938887" evidence="1">
    <location>
        <begin position="27"/>
        <end position="265"/>
    </location>
</feature>
<dbReference type="InterPro" id="IPR000572">
    <property type="entry name" value="OxRdtase_Mopterin-bd_dom"/>
</dbReference>
<comment type="caution">
    <text evidence="4">The sequence shown here is derived from an EMBL/GenBank/DDBJ whole genome shotgun (WGS) entry which is preliminary data.</text>
</comment>
<name>A0A3N0AZF8_9ACTN</name>
<accession>A0A3N0AZF8</accession>
<organism evidence="4 5">
    <name type="scientific">Slackia equolifaciens</name>
    <dbReference type="NCBI Taxonomy" id="498718"/>
    <lineage>
        <taxon>Bacteria</taxon>
        <taxon>Bacillati</taxon>
        <taxon>Actinomycetota</taxon>
        <taxon>Coriobacteriia</taxon>
        <taxon>Eggerthellales</taxon>
        <taxon>Eggerthellaceae</taxon>
        <taxon>Slackia</taxon>
    </lineage>
</organism>
<dbReference type="SUPFAM" id="SSF56524">
    <property type="entry name" value="Oxidoreductase molybdopterin-binding domain"/>
    <property type="match status" value="1"/>
</dbReference>
<protein>
    <submittedName>
        <fullName evidence="4">Molybdopterin-binding protein</fullName>
    </submittedName>
    <submittedName>
        <fullName evidence="3">Molybdopterin-dependent oxidoreductase</fullName>
    </submittedName>
</protein>
<reference evidence="4" key="2">
    <citation type="journal article" date="2019" name="Microbiol. Resour. Announc.">
        <title>Draft Genome Sequences of Type Strains of Gordonibacter faecihominis, Paraeggerthella hongkongensis, Parvibacter caecicola,Slackia equolifaciens, Slackia faecicanis, and Slackia isoflavoniconvertens.</title>
        <authorList>
            <person name="Danylec N."/>
            <person name="Stoll D.A."/>
            <person name="Dotsch A."/>
            <person name="Huch M."/>
        </authorList>
    </citation>
    <scope>NUCLEOTIDE SEQUENCE</scope>
    <source>
        <strain evidence="4">DSM 24851</strain>
    </source>
</reference>
<dbReference type="RefSeq" id="WP_123208793.1">
    <property type="nucleotide sequence ID" value="NZ_JBHTHO010000023.1"/>
</dbReference>
<dbReference type="InterPro" id="IPR036374">
    <property type="entry name" value="OxRdtase_Mopterin-bd_sf"/>
</dbReference>
<dbReference type="EMBL" id="DYWI01000088">
    <property type="protein sequence ID" value="HJF65438.1"/>
    <property type="molecule type" value="Genomic_DNA"/>
</dbReference>
<evidence type="ECO:0000259" key="2">
    <source>
        <dbReference type="Pfam" id="PF00174"/>
    </source>
</evidence>